<sequence>MMTLLVATVLSAFFARQAPVLREMPEGDRSL</sequence>
<dbReference type="AlphaFoldDB" id="A0A1I4Z2A8"/>
<dbReference type="EMBL" id="FOVC01000007">
    <property type="protein sequence ID" value="SFN44109.1"/>
    <property type="molecule type" value="Genomic_DNA"/>
</dbReference>
<gene>
    <name evidence="1" type="ORF">SAMN05216516_107142</name>
</gene>
<evidence type="ECO:0000313" key="1">
    <source>
        <dbReference type="EMBL" id="SFN44109.1"/>
    </source>
</evidence>
<name>A0A1I4Z2A8_9GAMM</name>
<accession>A0A1I4Z2A8</accession>
<organism evidence="1 2">
    <name type="scientific">Izhakiella capsodis</name>
    <dbReference type="NCBI Taxonomy" id="1367852"/>
    <lineage>
        <taxon>Bacteria</taxon>
        <taxon>Pseudomonadati</taxon>
        <taxon>Pseudomonadota</taxon>
        <taxon>Gammaproteobacteria</taxon>
        <taxon>Enterobacterales</taxon>
        <taxon>Erwiniaceae</taxon>
        <taxon>Izhakiella</taxon>
    </lineage>
</organism>
<keyword evidence="2" id="KW-1185">Reference proteome</keyword>
<reference evidence="2" key="1">
    <citation type="submission" date="2016-10" db="EMBL/GenBank/DDBJ databases">
        <authorList>
            <person name="Varghese N."/>
            <person name="Submissions S."/>
        </authorList>
    </citation>
    <scope>NUCLEOTIDE SEQUENCE [LARGE SCALE GENOMIC DNA]</scope>
    <source>
        <strain evidence="2">N6PO6</strain>
    </source>
</reference>
<proteinExistence type="predicted"/>
<dbReference type="Proteomes" id="UP000242222">
    <property type="component" value="Unassembled WGS sequence"/>
</dbReference>
<evidence type="ECO:0000313" key="2">
    <source>
        <dbReference type="Proteomes" id="UP000242222"/>
    </source>
</evidence>
<protein>
    <submittedName>
        <fullName evidence="1">Uncharacterized protein</fullName>
    </submittedName>
</protein>